<dbReference type="EnsemblMetazoa" id="AMEM001700-RA">
    <property type="protein sequence ID" value="AMEM001700-PA"/>
    <property type="gene ID" value="AMEM001700"/>
</dbReference>
<dbReference type="Proteomes" id="UP000075903">
    <property type="component" value="Unassembled WGS sequence"/>
</dbReference>
<sequence length="49" mass="5392">MKDAMSIGKPPRRMPPTNGGGSLLPGRSSSNEKRETRKIKRVGFASFLF</sequence>
<keyword evidence="3" id="KW-1185">Reference proteome</keyword>
<feature type="region of interest" description="Disordered" evidence="1">
    <location>
        <begin position="1"/>
        <end position="37"/>
    </location>
</feature>
<reference evidence="2" key="1">
    <citation type="submission" date="2020-05" db="UniProtKB">
        <authorList>
            <consortium name="EnsemblMetazoa"/>
        </authorList>
    </citation>
    <scope>IDENTIFICATION</scope>
    <source>
        <strain evidence="2">MAF</strain>
    </source>
</reference>
<organism evidence="2 3">
    <name type="scientific">Anopheles merus</name>
    <name type="common">Mosquito</name>
    <dbReference type="NCBI Taxonomy" id="30066"/>
    <lineage>
        <taxon>Eukaryota</taxon>
        <taxon>Metazoa</taxon>
        <taxon>Ecdysozoa</taxon>
        <taxon>Arthropoda</taxon>
        <taxon>Hexapoda</taxon>
        <taxon>Insecta</taxon>
        <taxon>Pterygota</taxon>
        <taxon>Neoptera</taxon>
        <taxon>Endopterygota</taxon>
        <taxon>Diptera</taxon>
        <taxon>Nematocera</taxon>
        <taxon>Culicoidea</taxon>
        <taxon>Culicidae</taxon>
        <taxon>Anophelinae</taxon>
        <taxon>Anopheles</taxon>
    </lineage>
</organism>
<accession>A0A182UQ36</accession>
<dbReference type="AlphaFoldDB" id="A0A182UQ36"/>
<name>A0A182UQ36_ANOME</name>
<proteinExistence type="predicted"/>
<protein>
    <submittedName>
        <fullName evidence="2">Uncharacterized protein</fullName>
    </submittedName>
</protein>
<evidence type="ECO:0000313" key="2">
    <source>
        <dbReference type="EnsemblMetazoa" id="AMEM001700-PA"/>
    </source>
</evidence>
<evidence type="ECO:0000313" key="3">
    <source>
        <dbReference type="Proteomes" id="UP000075903"/>
    </source>
</evidence>
<evidence type="ECO:0000256" key="1">
    <source>
        <dbReference type="SAM" id="MobiDB-lite"/>
    </source>
</evidence>
<dbReference type="VEuPathDB" id="VectorBase:AMEM001700"/>